<dbReference type="GO" id="GO:0006886">
    <property type="term" value="P:intracellular protein transport"/>
    <property type="evidence" value="ECO:0007669"/>
    <property type="project" value="InterPro"/>
</dbReference>
<sequence length="253" mass="27541">MGDENNFFGMPPAEEPAAAPPAAEEAGFTMIGDAAPPTEAPPQFAGDLNETMDNTFAQPAPMMDETPDFASPVADFASPPVTDFASPPATDFASPPEVEESAAPILLGAPPAMVEDMPAPVAVEDVSEEPVSTEPSPMQKWNEEWTKTLQARKEEENAAKAAMVEKAREELEAFQKKREMAREKRMAKNREDEQAKLEAIEADLENDNSWQRVCKMVELSHDSAGNAEDTKRMRDILILLKNEPARAQAVGAE</sequence>
<evidence type="ECO:0000256" key="4">
    <source>
        <dbReference type="ARBA" id="ARBA00023176"/>
    </source>
</evidence>
<name>A0A7S0F5J0_9STRA</name>
<keyword evidence="4 6" id="KW-0168">Coated pit</keyword>
<feature type="coiled-coil region" evidence="7">
    <location>
        <begin position="150"/>
        <end position="207"/>
    </location>
</feature>
<comment type="function">
    <text evidence="6">Clathrin is the major protein of the polyhedral coat of coated pits and vesicles.</text>
</comment>
<dbReference type="Pfam" id="PF01086">
    <property type="entry name" value="Clathrin_lg_ch"/>
    <property type="match status" value="1"/>
</dbReference>
<keyword evidence="5 6" id="KW-0968">Cytoplasmic vesicle</keyword>
<protein>
    <recommendedName>
        <fullName evidence="6">Clathrin light chain</fullName>
    </recommendedName>
</protein>
<evidence type="ECO:0000256" key="5">
    <source>
        <dbReference type="ARBA" id="ARBA00023329"/>
    </source>
</evidence>
<comment type="similarity">
    <text evidence="2 6">Belongs to the clathrin light chain family.</text>
</comment>
<comment type="subcellular location">
    <subcellularLocation>
        <location evidence="1 6">Cytoplasmic vesicle membrane</location>
        <topology evidence="1 6">Peripheral membrane protein</topology>
        <orientation evidence="1 6">Cytoplasmic side</orientation>
    </subcellularLocation>
    <subcellularLocation>
        <location evidence="6">Membrane</location>
        <location evidence="6">Coated pit</location>
        <topology evidence="6">Peripheral membrane protein</topology>
        <orientation evidence="6">Cytoplasmic side</orientation>
    </subcellularLocation>
    <text evidence="6">Cytoplasmic face of coated pits and vesicles.</text>
</comment>
<dbReference type="GO" id="GO:0030132">
    <property type="term" value="C:clathrin coat of coated pit"/>
    <property type="evidence" value="ECO:0007669"/>
    <property type="project" value="InterPro"/>
</dbReference>
<accession>A0A7S0F5J0</accession>
<dbReference type="GO" id="GO:0005198">
    <property type="term" value="F:structural molecule activity"/>
    <property type="evidence" value="ECO:0007669"/>
    <property type="project" value="InterPro"/>
</dbReference>
<keyword evidence="7" id="KW-0175">Coiled coil</keyword>
<dbReference type="GO" id="GO:0030130">
    <property type="term" value="C:clathrin coat of trans-Golgi network vesicle"/>
    <property type="evidence" value="ECO:0007669"/>
    <property type="project" value="InterPro"/>
</dbReference>
<proteinExistence type="inferred from homology"/>
<dbReference type="PANTHER" id="PTHR10639">
    <property type="entry name" value="CLATHRIN LIGHT CHAIN"/>
    <property type="match status" value="1"/>
</dbReference>
<feature type="compositionally biased region" description="Low complexity" evidence="8">
    <location>
        <begin position="11"/>
        <end position="26"/>
    </location>
</feature>
<evidence type="ECO:0000256" key="6">
    <source>
        <dbReference type="RuleBase" id="RU363137"/>
    </source>
</evidence>
<evidence type="ECO:0000256" key="1">
    <source>
        <dbReference type="ARBA" id="ARBA00004180"/>
    </source>
</evidence>
<organism evidence="9">
    <name type="scientific">Craspedostauros australis</name>
    <dbReference type="NCBI Taxonomy" id="1486917"/>
    <lineage>
        <taxon>Eukaryota</taxon>
        <taxon>Sar</taxon>
        <taxon>Stramenopiles</taxon>
        <taxon>Ochrophyta</taxon>
        <taxon>Bacillariophyta</taxon>
        <taxon>Bacillariophyceae</taxon>
        <taxon>Bacillariophycidae</taxon>
        <taxon>Naviculales</taxon>
        <taxon>Naviculaceae</taxon>
        <taxon>Craspedostauros</taxon>
    </lineage>
</organism>
<keyword evidence="3 6" id="KW-0472">Membrane</keyword>
<dbReference type="AlphaFoldDB" id="A0A7S0F5J0"/>
<dbReference type="PANTHER" id="PTHR10639:SF7">
    <property type="entry name" value="CLATHRIN LIGHT CHAIN"/>
    <property type="match status" value="1"/>
</dbReference>
<reference evidence="9" key="1">
    <citation type="submission" date="2021-01" db="EMBL/GenBank/DDBJ databases">
        <authorList>
            <person name="Corre E."/>
            <person name="Pelletier E."/>
            <person name="Niang G."/>
            <person name="Scheremetjew M."/>
            <person name="Finn R."/>
            <person name="Kale V."/>
            <person name="Holt S."/>
            <person name="Cochrane G."/>
            <person name="Meng A."/>
            <person name="Brown T."/>
            <person name="Cohen L."/>
        </authorList>
    </citation>
    <scope>NUCLEOTIDE SEQUENCE</scope>
    <source>
        <strain evidence="9">CCMP3328</strain>
    </source>
</reference>
<evidence type="ECO:0000256" key="3">
    <source>
        <dbReference type="ARBA" id="ARBA00023136"/>
    </source>
</evidence>
<feature type="region of interest" description="Disordered" evidence="8">
    <location>
        <begin position="1"/>
        <end position="98"/>
    </location>
</feature>
<dbReference type="GO" id="GO:0032050">
    <property type="term" value="F:clathrin heavy chain binding"/>
    <property type="evidence" value="ECO:0007669"/>
    <property type="project" value="TreeGrafter"/>
</dbReference>
<evidence type="ECO:0000256" key="8">
    <source>
        <dbReference type="SAM" id="MobiDB-lite"/>
    </source>
</evidence>
<dbReference type="EMBL" id="HBEF01021591">
    <property type="protein sequence ID" value="CAD8341223.1"/>
    <property type="molecule type" value="Transcribed_RNA"/>
</dbReference>
<dbReference type="InterPro" id="IPR000996">
    <property type="entry name" value="Clathrin_L-chain"/>
</dbReference>
<gene>
    <name evidence="9" type="ORF">CAUS1442_LOCUS13358</name>
</gene>
<evidence type="ECO:0000313" key="9">
    <source>
        <dbReference type="EMBL" id="CAD8341223.1"/>
    </source>
</evidence>
<evidence type="ECO:0000256" key="2">
    <source>
        <dbReference type="ARBA" id="ARBA00005263"/>
    </source>
</evidence>
<evidence type="ECO:0000256" key="7">
    <source>
        <dbReference type="SAM" id="Coils"/>
    </source>
</evidence>
<dbReference type="GO" id="GO:0072583">
    <property type="term" value="P:clathrin-dependent endocytosis"/>
    <property type="evidence" value="ECO:0007669"/>
    <property type="project" value="TreeGrafter"/>
</dbReference>